<dbReference type="Proteomes" id="UP000242432">
    <property type="component" value="Unassembled WGS sequence"/>
</dbReference>
<accession>A0A1T4V3K0</accession>
<dbReference type="EMBL" id="FUXX01000006">
    <property type="protein sequence ID" value="SKA59111.1"/>
    <property type="molecule type" value="Genomic_DNA"/>
</dbReference>
<evidence type="ECO:0000313" key="2">
    <source>
        <dbReference type="EMBL" id="SKA59111.1"/>
    </source>
</evidence>
<name>A0A1T4V3K0_9GAMM</name>
<feature type="region of interest" description="Disordered" evidence="1">
    <location>
        <begin position="1"/>
        <end position="64"/>
    </location>
</feature>
<proteinExistence type="predicted"/>
<feature type="compositionally biased region" description="Basic and acidic residues" evidence="1">
    <location>
        <begin position="17"/>
        <end position="63"/>
    </location>
</feature>
<dbReference type="STRING" id="83771.SAMN02910357_01947"/>
<dbReference type="AlphaFoldDB" id="A0A1T4V3K0"/>
<dbReference type="RefSeq" id="WP_078928179.1">
    <property type="nucleotide sequence ID" value="NZ_FUXX01000006.1"/>
</dbReference>
<protein>
    <submittedName>
        <fullName evidence="2">Uncharacterized protein</fullName>
    </submittedName>
</protein>
<evidence type="ECO:0000313" key="3">
    <source>
        <dbReference type="Proteomes" id="UP000242432"/>
    </source>
</evidence>
<keyword evidence="3" id="KW-1185">Reference proteome</keyword>
<reference evidence="3" key="1">
    <citation type="submission" date="2017-02" db="EMBL/GenBank/DDBJ databases">
        <authorList>
            <person name="Varghese N."/>
            <person name="Submissions S."/>
        </authorList>
    </citation>
    <scope>NUCLEOTIDE SEQUENCE [LARGE SCALE GENOMIC DNA]</scope>
    <source>
        <strain evidence="3">DSM 3072</strain>
    </source>
</reference>
<evidence type="ECO:0000256" key="1">
    <source>
        <dbReference type="SAM" id="MobiDB-lite"/>
    </source>
</evidence>
<sequence>MRVQGVSGDGSSAPAAESKDDVKTRGNDYWSEQKKEQFDKAMSKKEDVGSEKNQGESKNKDSDLSSMFSSFAKQASSLTSSSANAASQSSSVGSQTELQQLVTSLVDKILVSQPRLDGAHQVMLQLNDTVLTNTSITLTRDISGMLFVNIVSSDPISFKKLMATKDMLEADLDSHEKNAFRVDVSFDGIEAEGVYNDTGALANERESVLKDGDNDNV</sequence>
<organism evidence="2 3">
    <name type="scientific">Succinivibrio dextrinosolvens DSM 3072</name>
    <dbReference type="NCBI Taxonomy" id="1123324"/>
    <lineage>
        <taxon>Bacteria</taxon>
        <taxon>Pseudomonadati</taxon>
        <taxon>Pseudomonadota</taxon>
        <taxon>Gammaproteobacteria</taxon>
        <taxon>Aeromonadales</taxon>
        <taxon>Succinivibrionaceae</taxon>
        <taxon>Succinivibrio</taxon>
    </lineage>
</organism>
<gene>
    <name evidence="2" type="ORF">SAMN02745213_00610</name>
</gene>